<dbReference type="AlphaFoldDB" id="A0A8T2DVM2"/>
<sequence length="61" mass="6973">MKEGVSLCIYFYQSGHIPKIDLKAPKGSGYTIDRHNSQASHWRHLVPLSSRKVKKPFMGVF</sequence>
<keyword evidence="2" id="KW-1185">Reference proteome</keyword>
<accession>A0A8T2DVM2</accession>
<evidence type="ECO:0000313" key="2">
    <source>
        <dbReference type="Proteomes" id="UP000694240"/>
    </source>
</evidence>
<comment type="caution">
    <text evidence="1">The sequence shown here is derived from an EMBL/GenBank/DDBJ whole genome shotgun (WGS) entry which is preliminary data.</text>
</comment>
<evidence type="ECO:0000313" key="1">
    <source>
        <dbReference type="EMBL" id="KAG7615289.1"/>
    </source>
</evidence>
<organism evidence="1 2">
    <name type="scientific">Arabidopsis thaliana x Arabidopsis arenosa</name>
    <dbReference type="NCBI Taxonomy" id="1240361"/>
    <lineage>
        <taxon>Eukaryota</taxon>
        <taxon>Viridiplantae</taxon>
        <taxon>Streptophyta</taxon>
        <taxon>Embryophyta</taxon>
        <taxon>Tracheophyta</taxon>
        <taxon>Spermatophyta</taxon>
        <taxon>Magnoliopsida</taxon>
        <taxon>eudicotyledons</taxon>
        <taxon>Gunneridae</taxon>
        <taxon>Pentapetalae</taxon>
        <taxon>rosids</taxon>
        <taxon>malvids</taxon>
        <taxon>Brassicales</taxon>
        <taxon>Brassicaceae</taxon>
        <taxon>Camelineae</taxon>
        <taxon>Arabidopsis</taxon>
    </lineage>
</organism>
<protein>
    <submittedName>
        <fullName evidence="1">Uncharacterized protein</fullName>
    </submittedName>
</protein>
<proteinExistence type="predicted"/>
<name>A0A8T2DVM2_9BRAS</name>
<dbReference type="Proteomes" id="UP000694240">
    <property type="component" value="Chromosome 4"/>
</dbReference>
<gene>
    <name evidence="1" type="ORF">ISN45_At04g008330</name>
</gene>
<dbReference type="EMBL" id="JAEFBK010000004">
    <property type="protein sequence ID" value="KAG7615289.1"/>
    <property type="molecule type" value="Genomic_DNA"/>
</dbReference>
<reference evidence="1 2" key="1">
    <citation type="submission" date="2020-12" db="EMBL/GenBank/DDBJ databases">
        <title>Concerted genomic and epigenomic changes stabilize Arabidopsis allopolyploids.</title>
        <authorList>
            <person name="Chen Z."/>
        </authorList>
    </citation>
    <scope>NUCLEOTIDE SEQUENCE [LARGE SCALE GENOMIC DNA]</scope>
    <source>
        <strain evidence="1">Allo738</strain>
        <tissue evidence="1">Leaf</tissue>
    </source>
</reference>